<keyword evidence="3" id="KW-1185">Reference proteome</keyword>
<dbReference type="GO" id="GO:0016787">
    <property type="term" value="F:hydrolase activity"/>
    <property type="evidence" value="ECO:0007669"/>
    <property type="project" value="UniProtKB-KW"/>
</dbReference>
<dbReference type="InterPro" id="IPR036069">
    <property type="entry name" value="DUF34/NIF3_sf"/>
</dbReference>
<dbReference type="Proteomes" id="UP000799766">
    <property type="component" value="Unassembled WGS sequence"/>
</dbReference>
<keyword evidence="2" id="KW-0378">Hydrolase</keyword>
<sequence length="115" mass="12365">MSLSAVPARYKLVFFVPPTALPQCKSAIFAAGAGKYPGKGNYTECCFTTPGFGQFRPGPGTNPNVGEPGKLEEVGEVRCETLCVGEDVVSEAVAALKKAHPYEEPAYEVYRIEDF</sequence>
<dbReference type="OrthoDB" id="15981at2759"/>
<evidence type="ECO:0000313" key="3">
    <source>
        <dbReference type="Proteomes" id="UP000799766"/>
    </source>
</evidence>
<reference evidence="2" key="1">
    <citation type="journal article" date="2020" name="Stud. Mycol.">
        <title>101 Dothideomycetes genomes: a test case for predicting lifestyles and emergence of pathogens.</title>
        <authorList>
            <person name="Haridas S."/>
            <person name="Albert R."/>
            <person name="Binder M."/>
            <person name="Bloem J."/>
            <person name="Labutti K."/>
            <person name="Salamov A."/>
            <person name="Andreopoulos B."/>
            <person name="Baker S."/>
            <person name="Barry K."/>
            <person name="Bills G."/>
            <person name="Bluhm B."/>
            <person name="Cannon C."/>
            <person name="Castanera R."/>
            <person name="Culley D."/>
            <person name="Daum C."/>
            <person name="Ezra D."/>
            <person name="Gonzalez J."/>
            <person name="Henrissat B."/>
            <person name="Kuo A."/>
            <person name="Liang C."/>
            <person name="Lipzen A."/>
            <person name="Lutzoni F."/>
            <person name="Magnuson J."/>
            <person name="Mondo S."/>
            <person name="Nolan M."/>
            <person name="Ohm R."/>
            <person name="Pangilinan J."/>
            <person name="Park H.-J."/>
            <person name="Ramirez L."/>
            <person name="Alfaro M."/>
            <person name="Sun H."/>
            <person name="Tritt A."/>
            <person name="Yoshinaga Y."/>
            <person name="Zwiers L.-H."/>
            <person name="Turgeon B."/>
            <person name="Goodwin S."/>
            <person name="Spatafora J."/>
            <person name="Crous P."/>
            <person name="Grigoriev I."/>
        </authorList>
    </citation>
    <scope>NUCLEOTIDE SEQUENCE</scope>
    <source>
        <strain evidence="2">ATCC 16933</strain>
    </source>
</reference>
<gene>
    <name evidence="2" type="ORF">BDY21DRAFT_370068</name>
</gene>
<dbReference type="AlphaFoldDB" id="A0A6A6P614"/>
<protein>
    <recommendedName>
        <fullName evidence="1">ATP phosphoribosyltransferase</fullName>
    </recommendedName>
</protein>
<dbReference type="SUPFAM" id="SSF102705">
    <property type="entry name" value="NIF3 (NGG1p interacting factor 3)-like"/>
    <property type="match status" value="1"/>
</dbReference>
<dbReference type="InterPro" id="IPR015867">
    <property type="entry name" value="N-reg_PII/ATP_PRibTrfase_C"/>
</dbReference>
<dbReference type="EMBL" id="MU001675">
    <property type="protein sequence ID" value="KAF2459264.1"/>
    <property type="molecule type" value="Genomic_DNA"/>
</dbReference>
<dbReference type="PANTHER" id="PTHR41774:SF1">
    <property type="entry name" value="NGG1P INTERACTING FACTOR NIF3"/>
    <property type="match status" value="1"/>
</dbReference>
<accession>A0A6A6P614</accession>
<evidence type="ECO:0000256" key="1">
    <source>
        <dbReference type="ARBA" id="ARBA00020998"/>
    </source>
</evidence>
<name>A0A6A6P614_9PEZI</name>
<dbReference type="Gene3D" id="3.30.70.120">
    <property type="match status" value="1"/>
</dbReference>
<dbReference type="PANTHER" id="PTHR41774">
    <property type="match status" value="1"/>
</dbReference>
<proteinExistence type="predicted"/>
<evidence type="ECO:0000313" key="2">
    <source>
        <dbReference type="EMBL" id="KAF2459264.1"/>
    </source>
</evidence>
<organism evidence="2 3">
    <name type="scientific">Lineolata rhizophorae</name>
    <dbReference type="NCBI Taxonomy" id="578093"/>
    <lineage>
        <taxon>Eukaryota</taxon>
        <taxon>Fungi</taxon>
        <taxon>Dikarya</taxon>
        <taxon>Ascomycota</taxon>
        <taxon>Pezizomycotina</taxon>
        <taxon>Dothideomycetes</taxon>
        <taxon>Dothideomycetes incertae sedis</taxon>
        <taxon>Lineolatales</taxon>
        <taxon>Lineolataceae</taxon>
        <taxon>Lineolata</taxon>
    </lineage>
</organism>